<feature type="domain" description="C2H2-type" evidence="10">
    <location>
        <begin position="517"/>
        <end position="545"/>
    </location>
</feature>
<evidence type="ECO:0000259" key="10">
    <source>
        <dbReference type="PROSITE" id="PS50157"/>
    </source>
</evidence>
<keyword evidence="3" id="KW-0677">Repeat</keyword>
<dbReference type="InterPro" id="IPR012934">
    <property type="entry name" value="Znf_AD"/>
</dbReference>
<dbReference type="FunFam" id="3.30.160.60:FF:001450">
    <property type="entry name" value="zinc finger protein 774"/>
    <property type="match status" value="1"/>
</dbReference>
<evidence type="ECO:0000256" key="4">
    <source>
        <dbReference type="ARBA" id="ARBA00022771"/>
    </source>
</evidence>
<feature type="domain" description="C2H2-type" evidence="10">
    <location>
        <begin position="602"/>
        <end position="629"/>
    </location>
</feature>
<dbReference type="PROSITE" id="PS00028">
    <property type="entry name" value="ZINC_FINGER_C2H2_1"/>
    <property type="match status" value="14"/>
</dbReference>
<dbReference type="InterPro" id="IPR013087">
    <property type="entry name" value="Znf_C2H2_type"/>
</dbReference>
<dbReference type="PROSITE" id="PS51915">
    <property type="entry name" value="ZAD"/>
    <property type="match status" value="1"/>
</dbReference>
<dbReference type="InterPro" id="IPR050752">
    <property type="entry name" value="C2H2-ZF_domain"/>
</dbReference>
<feature type="domain" description="C2H2-type" evidence="10">
    <location>
        <begin position="821"/>
        <end position="848"/>
    </location>
</feature>
<keyword evidence="13" id="KW-1185">Reference proteome</keyword>
<dbReference type="STRING" id="2015173.A0A026WXM2"/>
<dbReference type="Pfam" id="PF00096">
    <property type="entry name" value="zf-C2H2"/>
    <property type="match status" value="2"/>
</dbReference>
<evidence type="ECO:0000313" key="13">
    <source>
        <dbReference type="Proteomes" id="UP000053097"/>
    </source>
</evidence>
<feature type="domain" description="C2H2-type" evidence="10">
    <location>
        <begin position="546"/>
        <end position="573"/>
    </location>
</feature>
<dbReference type="PROSITE" id="PS50157">
    <property type="entry name" value="ZINC_FINGER_C2H2_2"/>
    <property type="match status" value="12"/>
</dbReference>
<evidence type="ECO:0000256" key="9">
    <source>
        <dbReference type="PROSITE-ProRule" id="PRU01263"/>
    </source>
</evidence>
<dbReference type="SMART" id="SM00868">
    <property type="entry name" value="zf-AD"/>
    <property type="match status" value="1"/>
</dbReference>
<gene>
    <name evidence="12" type="ORF">X777_16097</name>
</gene>
<dbReference type="GO" id="GO:0008270">
    <property type="term" value="F:zinc ion binding"/>
    <property type="evidence" value="ECO:0007669"/>
    <property type="project" value="UniProtKB-UniRule"/>
</dbReference>
<evidence type="ECO:0008006" key="14">
    <source>
        <dbReference type="Google" id="ProtNLM"/>
    </source>
</evidence>
<feature type="binding site" evidence="9">
    <location>
        <position position="10"/>
    </location>
    <ligand>
        <name>Zn(2+)</name>
        <dbReference type="ChEBI" id="CHEBI:29105"/>
    </ligand>
</feature>
<feature type="domain" description="C2H2-type" evidence="10">
    <location>
        <begin position="488"/>
        <end position="515"/>
    </location>
</feature>
<proteinExistence type="predicted"/>
<feature type="domain" description="C2H2-type" evidence="10">
    <location>
        <begin position="707"/>
        <end position="735"/>
    </location>
</feature>
<feature type="binding site" evidence="9">
    <location>
        <position position="58"/>
    </location>
    <ligand>
        <name>Zn(2+)</name>
        <dbReference type="ChEBI" id="CHEBI:29105"/>
    </ligand>
</feature>
<dbReference type="InterPro" id="IPR036236">
    <property type="entry name" value="Znf_C2H2_sf"/>
</dbReference>
<sequence length="854" mass="98904">MDIPTDVLMCRLCGIKLTEEDSKYIFDKTTNLAQKIIDTLPISVSQDDGHSKHICSYCHKRITRHYEFIQNVLEYSKKKSASATKTSSLLEASRSEKMETISKSLYSDMICLCPNCNVDLMILIRNNPEDYAFQISLAVVDQTGRSVTERNIQSSEDTVESNNVCAKKSRTNDELHGSSREFVNNNERSISETCGSSPQSREDINYTVVAPRRKNPSHLASNSQKRKFQENVAHEAAAKSIKLPKLETKLGPMERDDVSNNDCRCTDGSIRFKSGNEDVEWLNDEMDSKGENSTVYTTETERDRIDEDCTRYEDMDIKNCLKIVCDLCGARYLSQLKYEFHMERHKLNKMDKYVCTICDKEASSENLLWDHYFHMHKSSVRYACLQCGKLFAKKPRLNGHQKRHKHSGIKEIHFETGTDDPNISQARQTIAIEMQERVTVNCSLCGKLITDLDPGAINDLATCAACEDSTLSLMVDGNETKVISPRQYHCSKCPKHFVRKERLEFHEMRHNENMNEFVCSTCGKEFSAENSLYEHYLFVHKGARPHICELCGKSFQLKTRLKEHHRTHTGERPYQCDVCGLRCMTTNALKLHRKTHFSHNRYSCKICDKSFSKKQNMNEHLEKHWKNDKNVSLPQLFTCPVCTEDLPTYRMLKYHMMETHQIDRQDPLLTTQKPWHECNECHEKFKHQMSLKAHKEKVHEGKVSPIFQCDVCNATYKIKQLLINHIKSKHGGEKRYKCAQCGKGFNDTKSLYNHILLHTGRKPFTCEYCNMTFRRKDSRDHHRRKHTGEQPYQCPDCDQSFSTYNNRSKHRKKEHGDGEAAECPECGEKCSSQQEIRMHLNKHLGEKLNEIQSV</sequence>
<feature type="domain" description="C2H2-type" evidence="10">
    <location>
        <begin position="676"/>
        <end position="704"/>
    </location>
</feature>
<evidence type="ECO:0000256" key="8">
    <source>
        <dbReference type="PROSITE-ProRule" id="PRU00042"/>
    </source>
</evidence>
<dbReference type="EMBL" id="KK107087">
    <property type="protein sequence ID" value="EZA59894.1"/>
    <property type="molecule type" value="Genomic_DNA"/>
</dbReference>
<keyword evidence="5 9" id="KW-0862">Zinc</keyword>
<dbReference type="GO" id="GO:0000978">
    <property type="term" value="F:RNA polymerase II cis-regulatory region sequence-specific DNA binding"/>
    <property type="evidence" value="ECO:0007669"/>
    <property type="project" value="TreeGrafter"/>
</dbReference>
<dbReference type="Pfam" id="PF07776">
    <property type="entry name" value="zf-AD"/>
    <property type="match status" value="1"/>
</dbReference>
<reference evidence="12 13" key="1">
    <citation type="journal article" date="2014" name="Curr. Biol.">
        <title>The genome of the clonal raider ant Cerapachys biroi.</title>
        <authorList>
            <person name="Oxley P.R."/>
            <person name="Ji L."/>
            <person name="Fetter-Pruneda I."/>
            <person name="McKenzie S.K."/>
            <person name="Li C."/>
            <person name="Hu H."/>
            <person name="Zhang G."/>
            <person name="Kronauer D.J."/>
        </authorList>
    </citation>
    <scope>NUCLEOTIDE SEQUENCE [LARGE SCALE GENOMIC DNA]</scope>
</reference>
<protein>
    <recommendedName>
        <fullName evidence="14">Zinc finger protein</fullName>
    </recommendedName>
</protein>
<evidence type="ECO:0000313" key="12">
    <source>
        <dbReference type="EMBL" id="EZA59894.1"/>
    </source>
</evidence>
<dbReference type="GO" id="GO:0005634">
    <property type="term" value="C:nucleus"/>
    <property type="evidence" value="ECO:0007669"/>
    <property type="project" value="UniProtKB-SubCell"/>
</dbReference>
<dbReference type="FunFam" id="3.30.160.60:FF:000100">
    <property type="entry name" value="Zinc finger 45-like"/>
    <property type="match status" value="1"/>
</dbReference>
<evidence type="ECO:0000256" key="1">
    <source>
        <dbReference type="ARBA" id="ARBA00004123"/>
    </source>
</evidence>
<comment type="subcellular location">
    <subcellularLocation>
        <location evidence="1">Nucleus</location>
    </subcellularLocation>
</comment>
<feature type="binding site" evidence="9">
    <location>
        <position position="13"/>
    </location>
    <ligand>
        <name>Zn(2+)</name>
        <dbReference type="ChEBI" id="CHEBI:29105"/>
    </ligand>
</feature>
<evidence type="ECO:0000259" key="11">
    <source>
        <dbReference type="PROSITE" id="PS51915"/>
    </source>
</evidence>
<organism evidence="12 13">
    <name type="scientific">Ooceraea biroi</name>
    <name type="common">Clonal raider ant</name>
    <name type="synonym">Cerapachys biroi</name>
    <dbReference type="NCBI Taxonomy" id="2015173"/>
    <lineage>
        <taxon>Eukaryota</taxon>
        <taxon>Metazoa</taxon>
        <taxon>Ecdysozoa</taxon>
        <taxon>Arthropoda</taxon>
        <taxon>Hexapoda</taxon>
        <taxon>Insecta</taxon>
        <taxon>Pterygota</taxon>
        <taxon>Neoptera</taxon>
        <taxon>Endopterygota</taxon>
        <taxon>Hymenoptera</taxon>
        <taxon>Apocrita</taxon>
        <taxon>Aculeata</taxon>
        <taxon>Formicoidea</taxon>
        <taxon>Formicidae</taxon>
        <taxon>Dorylinae</taxon>
        <taxon>Ooceraea</taxon>
    </lineage>
</organism>
<evidence type="ECO:0000256" key="7">
    <source>
        <dbReference type="ARBA" id="ARBA00023242"/>
    </source>
</evidence>
<dbReference type="FunFam" id="3.30.160.60:FF:000446">
    <property type="entry name" value="Zinc finger protein"/>
    <property type="match status" value="1"/>
</dbReference>
<dbReference type="OrthoDB" id="272500at2759"/>
<dbReference type="Proteomes" id="UP000053097">
    <property type="component" value="Unassembled WGS sequence"/>
</dbReference>
<dbReference type="PANTHER" id="PTHR24384">
    <property type="entry name" value="FINGER PUTATIVE TRANSCRIPTION FACTOR FAMILY-RELATED"/>
    <property type="match status" value="1"/>
</dbReference>
<evidence type="ECO:0000256" key="3">
    <source>
        <dbReference type="ARBA" id="ARBA00022737"/>
    </source>
</evidence>
<evidence type="ECO:0000256" key="2">
    <source>
        <dbReference type="ARBA" id="ARBA00022723"/>
    </source>
</evidence>
<keyword evidence="2 9" id="KW-0479">Metal-binding</keyword>
<feature type="domain" description="C2H2-type" evidence="10">
    <location>
        <begin position="736"/>
        <end position="763"/>
    </location>
</feature>
<dbReference type="SUPFAM" id="SSF57716">
    <property type="entry name" value="Glucocorticoid receptor-like (DNA-binding domain)"/>
    <property type="match status" value="1"/>
</dbReference>
<feature type="binding site" evidence="9">
    <location>
        <position position="55"/>
    </location>
    <ligand>
        <name>Zn(2+)</name>
        <dbReference type="ChEBI" id="CHEBI:29105"/>
    </ligand>
</feature>
<keyword evidence="7" id="KW-0539">Nucleus</keyword>
<dbReference type="PANTHER" id="PTHR24384:SF196">
    <property type="entry name" value="ZINC FINGER AND BTB DOMAIN-CONTAINING PROTEIN 11"/>
    <property type="match status" value="1"/>
</dbReference>
<evidence type="ECO:0000256" key="6">
    <source>
        <dbReference type="ARBA" id="ARBA00023125"/>
    </source>
</evidence>
<feature type="domain" description="ZAD" evidence="11">
    <location>
        <begin position="8"/>
        <end position="82"/>
    </location>
</feature>
<feature type="domain" description="C2H2-type" evidence="10">
    <location>
        <begin position="764"/>
        <end position="791"/>
    </location>
</feature>
<dbReference type="FunFam" id="3.30.160.60:FF:002343">
    <property type="entry name" value="Zinc finger protein 33A"/>
    <property type="match status" value="1"/>
</dbReference>
<dbReference type="Pfam" id="PF13912">
    <property type="entry name" value="zf-C2H2_6"/>
    <property type="match status" value="1"/>
</dbReference>
<keyword evidence="4 8" id="KW-0863">Zinc-finger</keyword>
<dbReference type="Gene3D" id="3.40.1800.20">
    <property type="match status" value="1"/>
</dbReference>
<dbReference type="GO" id="GO:0000981">
    <property type="term" value="F:DNA-binding transcription factor activity, RNA polymerase II-specific"/>
    <property type="evidence" value="ECO:0007669"/>
    <property type="project" value="TreeGrafter"/>
</dbReference>
<evidence type="ECO:0000256" key="5">
    <source>
        <dbReference type="ARBA" id="ARBA00022833"/>
    </source>
</evidence>
<accession>A0A026WXM2</accession>
<dbReference type="Gene3D" id="3.30.160.60">
    <property type="entry name" value="Classic Zinc Finger"/>
    <property type="match status" value="9"/>
</dbReference>
<dbReference type="OMA" id="CHEKFKH"/>
<keyword evidence="6" id="KW-0238">DNA-binding</keyword>
<name>A0A026WXM2_OOCBI</name>
<dbReference type="AlphaFoldDB" id="A0A026WXM2"/>
<feature type="domain" description="C2H2-type" evidence="10">
    <location>
        <begin position="574"/>
        <end position="601"/>
    </location>
</feature>
<feature type="domain" description="C2H2-type" evidence="10">
    <location>
        <begin position="382"/>
        <end position="411"/>
    </location>
</feature>
<feature type="domain" description="C2H2-type" evidence="10">
    <location>
        <begin position="792"/>
        <end position="820"/>
    </location>
</feature>
<dbReference type="SMART" id="SM00355">
    <property type="entry name" value="ZnF_C2H2"/>
    <property type="match status" value="15"/>
</dbReference>
<dbReference type="SUPFAM" id="SSF57667">
    <property type="entry name" value="beta-beta-alpha zinc fingers"/>
    <property type="match status" value="8"/>
</dbReference>